<evidence type="ECO:0000259" key="6">
    <source>
        <dbReference type="PROSITE" id="PS50304"/>
    </source>
</evidence>
<dbReference type="Gene3D" id="2.30.30.140">
    <property type="match status" value="1"/>
</dbReference>
<feature type="domain" description="Tudor" evidence="6">
    <location>
        <begin position="91"/>
        <end position="151"/>
    </location>
</feature>
<dbReference type="GO" id="GO:0005737">
    <property type="term" value="C:cytoplasm"/>
    <property type="evidence" value="ECO:0007669"/>
    <property type="project" value="InterPro"/>
</dbReference>
<evidence type="ECO:0000256" key="4">
    <source>
        <dbReference type="ARBA" id="ARBA00023187"/>
    </source>
</evidence>
<evidence type="ECO:0000256" key="2">
    <source>
        <dbReference type="ARBA" id="ARBA00005371"/>
    </source>
</evidence>
<dbReference type="AlphaFoldDB" id="A0A1B6CJV3"/>
<dbReference type="SUPFAM" id="SSF63748">
    <property type="entry name" value="Tudor/PWWP/MBT"/>
    <property type="match status" value="1"/>
</dbReference>
<evidence type="ECO:0000313" key="7">
    <source>
        <dbReference type="EMBL" id="JAS13633.1"/>
    </source>
</evidence>
<dbReference type="SMART" id="SM00333">
    <property type="entry name" value="TUDOR"/>
    <property type="match status" value="1"/>
</dbReference>
<reference evidence="7" key="1">
    <citation type="submission" date="2015-12" db="EMBL/GenBank/DDBJ databases">
        <title>De novo transcriptome assembly of four potential Pierce s Disease insect vectors from Arizona vineyards.</title>
        <authorList>
            <person name="Tassone E.E."/>
        </authorList>
    </citation>
    <scope>NUCLEOTIDE SEQUENCE</scope>
</reference>
<evidence type="ECO:0000256" key="3">
    <source>
        <dbReference type="ARBA" id="ARBA00022664"/>
    </source>
</evidence>
<sequence>MAEGDLQSNLQNYKLQLQQVDAALTTDPYNEELLKLKGDLDEVIQLTLELIKTQTLEEEKSVKEYLLDDEGDDNSIATKANHMFHSTKEKEWKVGDKCTALWSEDGQYHPATIESIDGEEVSVIFEHNMYKGAEVTTLEFIREMIGSQESNIKSKVAKRMFLSQLLQDRCRIDTEIESNRFLS</sequence>
<accession>A0A1B6CJV3</accession>
<keyword evidence="4" id="KW-0508">mRNA splicing</keyword>
<keyword evidence="3" id="KW-0507">mRNA processing</keyword>
<protein>
    <recommendedName>
        <fullName evidence="6">Tudor domain-containing protein</fullName>
    </recommendedName>
</protein>
<dbReference type="GO" id="GO:0015030">
    <property type="term" value="C:Cajal body"/>
    <property type="evidence" value="ECO:0007669"/>
    <property type="project" value="UniProtKB-SubCell"/>
</dbReference>
<dbReference type="PANTHER" id="PTHR46297">
    <property type="entry name" value="ZINC FINGER CCCH-TYPE WITH G PATCH DOMAIN-CONTAINING PROTEIN"/>
    <property type="match status" value="1"/>
</dbReference>
<evidence type="ECO:0000256" key="5">
    <source>
        <dbReference type="ARBA" id="ARBA00023242"/>
    </source>
</evidence>
<name>A0A1B6CJV3_9HEMI</name>
<dbReference type="Pfam" id="PF06003">
    <property type="entry name" value="SMN_Tudor"/>
    <property type="match status" value="1"/>
</dbReference>
<comment type="subcellular location">
    <subcellularLocation>
        <location evidence="1">Nucleus</location>
        <location evidence="1">Cajal body</location>
    </subcellularLocation>
</comment>
<dbReference type="InterPro" id="IPR010304">
    <property type="entry name" value="SMN_Tudor"/>
</dbReference>
<comment type="similarity">
    <text evidence="2">Belongs to the SMN family.</text>
</comment>
<dbReference type="GO" id="GO:0006397">
    <property type="term" value="P:mRNA processing"/>
    <property type="evidence" value="ECO:0007669"/>
    <property type="project" value="UniProtKB-KW"/>
</dbReference>
<dbReference type="InterPro" id="IPR002999">
    <property type="entry name" value="Tudor"/>
</dbReference>
<organism evidence="7">
    <name type="scientific">Clastoptera arizonana</name>
    <name type="common">Arizona spittle bug</name>
    <dbReference type="NCBI Taxonomy" id="38151"/>
    <lineage>
        <taxon>Eukaryota</taxon>
        <taxon>Metazoa</taxon>
        <taxon>Ecdysozoa</taxon>
        <taxon>Arthropoda</taxon>
        <taxon>Hexapoda</taxon>
        <taxon>Insecta</taxon>
        <taxon>Pterygota</taxon>
        <taxon>Neoptera</taxon>
        <taxon>Paraneoptera</taxon>
        <taxon>Hemiptera</taxon>
        <taxon>Auchenorrhyncha</taxon>
        <taxon>Cercopoidea</taxon>
        <taxon>Clastopteridae</taxon>
        <taxon>Clastoptera</taxon>
    </lineage>
</organism>
<dbReference type="EMBL" id="GEDC01023665">
    <property type="protein sequence ID" value="JAS13633.1"/>
    <property type="molecule type" value="Transcribed_RNA"/>
</dbReference>
<dbReference type="PROSITE" id="PS50304">
    <property type="entry name" value="TUDOR"/>
    <property type="match status" value="1"/>
</dbReference>
<proteinExistence type="inferred from homology"/>
<dbReference type="GO" id="GO:0003723">
    <property type="term" value="F:RNA binding"/>
    <property type="evidence" value="ECO:0007669"/>
    <property type="project" value="InterPro"/>
</dbReference>
<gene>
    <name evidence="7" type="ORF">g.5412</name>
</gene>
<dbReference type="GO" id="GO:0008380">
    <property type="term" value="P:RNA splicing"/>
    <property type="evidence" value="ECO:0007669"/>
    <property type="project" value="UniProtKB-KW"/>
</dbReference>
<keyword evidence="5" id="KW-0539">Nucleus</keyword>
<evidence type="ECO:0000256" key="1">
    <source>
        <dbReference type="ARBA" id="ARBA00004408"/>
    </source>
</evidence>